<proteinExistence type="predicted"/>
<gene>
    <name evidence="1" type="ORF">BQ8794_70157</name>
</gene>
<reference evidence="2" key="1">
    <citation type="submission" date="2017-01" db="EMBL/GenBank/DDBJ databases">
        <authorList>
            <person name="Brunel B."/>
        </authorList>
    </citation>
    <scope>NUCLEOTIDE SEQUENCE [LARGE SCALE GENOMIC DNA]</scope>
</reference>
<dbReference type="Proteomes" id="UP000188388">
    <property type="component" value="Unassembled WGS sequence"/>
</dbReference>
<dbReference type="STRING" id="1631249.BQ8794_70157"/>
<keyword evidence="2" id="KW-1185">Reference proteome</keyword>
<organism evidence="1 2">
    <name type="scientific">Mesorhizobium prunaredense</name>
    <dbReference type="NCBI Taxonomy" id="1631249"/>
    <lineage>
        <taxon>Bacteria</taxon>
        <taxon>Pseudomonadati</taxon>
        <taxon>Pseudomonadota</taxon>
        <taxon>Alphaproteobacteria</taxon>
        <taxon>Hyphomicrobiales</taxon>
        <taxon>Phyllobacteriaceae</taxon>
        <taxon>Mesorhizobium</taxon>
    </lineage>
</organism>
<dbReference type="EMBL" id="FTPD01000067">
    <property type="protein sequence ID" value="SIT59227.1"/>
    <property type="molecule type" value="Genomic_DNA"/>
</dbReference>
<dbReference type="RefSeq" id="WP_077382648.1">
    <property type="nucleotide sequence ID" value="NZ_FTPD01000067.1"/>
</dbReference>
<sequence>MTRRSLLWTATLVLLGLSLAGNFFLLGYAAHGLRQGSAAGGLITEIAGAYSPEVRKEFRSIRRANRPRTLAALRELRVARANLAAAQQVSPFDQAAVKDAMAAVRTSTTNLQATMQDYLLTALKNVKTKPAAGS</sequence>
<dbReference type="Pfam" id="PF13801">
    <property type="entry name" value="Metal_resist"/>
    <property type="match status" value="1"/>
</dbReference>
<evidence type="ECO:0000313" key="1">
    <source>
        <dbReference type="EMBL" id="SIT59227.1"/>
    </source>
</evidence>
<evidence type="ECO:0000313" key="2">
    <source>
        <dbReference type="Proteomes" id="UP000188388"/>
    </source>
</evidence>
<dbReference type="InterPro" id="IPR025961">
    <property type="entry name" value="Metal_resist"/>
</dbReference>
<name>A0A1R3VH34_9HYPH</name>
<evidence type="ECO:0008006" key="3">
    <source>
        <dbReference type="Google" id="ProtNLM"/>
    </source>
</evidence>
<protein>
    <recommendedName>
        <fullName evidence="3">Periplasmic heavy metal sensor</fullName>
    </recommendedName>
</protein>
<dbReference type="AlphaFoldDB" id="A0A1R3VH34"/>
<accession>A0A1R3VH34</accession>